<proteinExistence type="predicted"/>
<dbReference type="OrthoDB" id="10264062at2759"/>
<evidence type="ECO:0000313" key="2">
    <source>
        <dbReference type="EMBL" id="KMZ75303.1"/>
    </source>
</evidence>
<dbReference type="EMBL" id="LFYR01000182">
    <property type="protein sequence ID" value="KMZ75303.1"/>
    <property type="molecule type" value="Genomic_DNA"/>
</dbReference>
<dbReference type="SMART" id="SM00164">
    <property type="entry name" value="TBC"/>
    <property type="match status" value="1"/>
</dbReference>
<dbReference type="OMA" id="CEDSHEQ"/>
<dbReference type="InterPro" id="IPR000195">
    <property type="entry name" value="Rab-GAP-TBC_dom"/>
</dbReference>
<dbReference type="PROSITE" id="PS50086">
    <property type="entry name" value="TBC_RABGAP"/>
    <property type="match status" value="1"/>
</dbReference>
<accession>A0A0K9Q221</accession>
<dbReference type="PANTHER" id="PTHR22957:SF688">
    <property type="entry name" value="RAB GTPASE-ACTIVATING PROTEIN 22"/>
    <property type="match status" value="1"/>
</dbReference>
<dbReference type="SUPFAM" id="SSF47923">
    <property type="entry name" value="Ypt/Rab-GAP domain of gyp1p"/>
    <property type="match status" value="2"/>
</dbReference>
<evidence type="ECO:0000313" key="3">
    <source>
        <dbReference type="Proteomes" id="UP000036987"/>
    </source>
</evidence>
<comment type="caution">
    <text evidence="2">The sequence shown here is derived from an EMBL/GenBank/DDBJ whole genome shotgun (WGS) entry which is preliminary data.</text>
</comment>
<dbReference type="FunFam" id="1.10.472.80:FF:000014">
    <property type="entry name" value="GTPase-activating protein gyp7 isoform X1"/>
    <property type="match status" value="1"/>
</dbReference>
<dbReference type="Proteomes" id="UP000036987">
    <property type="component" value="Unassembled WGS sequence"/>
</dbReference>
<dbReference type="STRING" id="29655.A0A0K9Q221"/>
<dbReference type="InterPro" id="IPR035969">
    <property type="entry name" value="Rab-GAP_TBC_sf"/>
</dbReference>
<dbReference type="Gene3D" id="1.10.472.80">
    <property type="entry name" value="Ypt/Rab-GAP domain of gyp1p, domain 3"/>
    <property type="match status" value="1"/>
</dbReference>
<dbReference type="AlphaFoldDB" id="A0A0K9Q221"/>
<dbReference type="GO" id="GO:0005096">
    <property type="term" value="F:GTPase activator activity"/>
    <property type="evidence" value="ECO:0000318"/>
    <property type="project" value="GO_Central"/>
</dbReference>
<name>A0A0K9Q221_ZOSMR</name>
<evidence type="ECO:0000259" key="1">
    <source>
        <dbReference type="PROSITE" id="PS50086"/>
    </source>
</evidence>
<dbReference type="PANTHER" id="PTHR22957">
    <property type="entry name" value="TBC1 DOMAIN FAMILY MEMBER GTPASE-ACTIVATING PROTEIN"/>
    <property type="match status" value="1"/>
</dbReference>
<organism evidence="2 3">
    <name type="scientific">Zostera marina</name>
    <name type="common">Eelgrass</name>
    <dbReference type="NCBI Taxonomy" id="29655"/>
    <lineage>
        <taxon>Eukaryota</taxon>
        <taxon>Viridiplantae</taxon>
        <taxon>Streptophyta</taxon>
        <taxon>Embryophyta</taxon>
        <taxon>Tracheophyta</taxon>
        <taxon>Spermatophyta</taxon>
        <taxon>Magnoliopsida</taxon>
        <taxon>Liliopsida</taxon>
        <taxon>Zosteraceae</taxon>
        <taxon>Zostera</taxon>
    </lineage>
</organism>
<protein>
    <submittedName>
        <fullName evidence="2">GTPase activating-like protein</fullName>
    </submittedName>
</protein>
<feature type="domain" description="Rab-GAP TBC" evidence="1">
    <location>
        <begin position="100"/>
        <end position="435"/>
    </location>
</feature>
<dbReference type="Pfam" id="PF00566">
    <property type="entry name" value="RabGAP-TBC"/>
    <property type="match status" value="1"/>
</dbReference>
<reference evidence="3" key="1">
    <citation type="journal article" date="2016" name="Nature">
        <title>The genome of the seagrass Zostera marina reveals angiosperm adaptation to the sea.</title>
        <authorList>
            <person name="Olsen J.L."/>
            <person name="Rouze P."/>
            <person name="Verhelst B."/>
            <person name="Lin Y.-C."/>
            <person name="Bayer T."/>
            <person name="Collen J."/>
            <person name="Dattolo E."/>
            <person name="De Paoli E."/>
            <person name="Dittami S."/>
            <person name="Maumus F."/>
            <person name="Michel G."/>
            <person name="Kersting A."/>
            <person name="Lauritano C."/>
            <person name="Lohaus R."/>
            <person name="Toepel M."/>
            <person name="Tonon T."/>
            <person name="Vanneste K."/>
            <person name="Amirebrahimi M."/>
            <person name="Brakel J."/>
            <person name="Bostroem C."/>
            <person name="Chovatia M."/>
            <person name="Grimwood J."/>
            <person name="Jenkins J.W."/>
            <person name="Jueterbock A."/>
            <person name="Mraz A."/>
            <person name="Stam W.T."/>
            <person name="Tice H."/>
            <person name="Bornberg-Bauer E."/>
            <person name="Green P.J."/>
            <person name="Pearson G.A."/>
            <person name="Procaccini G."/>
            <person name="Duarte C.M."/>
            <person name="Schmutz J."/>
            <person name="Reusch T.B.H."/>
            <person name="Van de Peer Y."/>
        </authorList>
    </citation>
    <scope>NUCLEOTIDE SEQUENCE [LARGE SCALE GENOMIC DNA]</scope>
    <source>
        <strain evidence="3">cv. Finnish</strain>
    </source>
</reference>
<gene>
    <name evidence="2" type="ORF">ZOSMA_116G00260</name>
</gene>
<dbReference type="FunFam" id="1.10.8.270:FF:000022">
    <property type="entry name" value="Ypt/Rab-GAP domain of gyp1p superfamily protein"/>
    <property type="match status" value="1"/>
</dbReference>
<keyword evidence="3" id="KW-1185">Reference proteome</keyword>
<dbReference type="Gene3D" id="1.10.8.270">
    <property type="entry name" value="putative rabgap domain of human tbc1 domain family member 14 like domains"/>
    <property type="match status" value="1"/>
</dbReference>
<sequence>MRGLLRSYTTSVSEAEASSSSAPQGILPSSVSSVSPWTPLRSLLIIASTHDSDRGSLKSPWSRRKRKHTLSRRHWKTLFTPDGKFLDGGVKFLKRVCSGGVEPSIRAEVWPFLLAVYDINSSEAERNAVNTQIRKEYKKLRGRCHQLTNPTNDNRRELNEVIGDSNMGFSFSNEFDESIFSEDGFSASRSFEDELDDDISPPLLEEEGESNMTDVNVSFESKCSFEESKGEKDVKDARIALLERNSSKVNRTAEDFVTWQRIMRLDALRASSEWTVYSPQQAAVSEDQARKRANAVGLKEYDNLDPCRLYHAGRLIAILESYALYDQEIGYCQGMSDLLSPIVAVMEKDHEAFWCFVGFMRRARHNFRLDEIGIQRQLDIVSKIIKAKDAHLYRHLEKLQAEDCFFVYRMVVVLFRRELTFEQTVSLWEITWADQAAIRAGFGKSSWSKMKMKAPPTDDLLLYAIAACVLQKRKLIIEKYNSMDEIVKECNNMTGHLDLWKLLDDAHDLVASLHDKVS</sequence>